<keyword evidence="2" id="KW-1185">Reference proteome</keyword>
<dbReference type="AlphaFoldDB" id="A0A7Y6BT77"/>
<proteinExistence type="predicted"/>
<evidence type="ECO:0000313" key="2">
    <source>
        <dbReference type="Proteomes" id="UP000526125"/>
    </source>
</evidence>
<protein>
    <submittedName>
        <fullName evidence="1">RepB family plasmid replication initiator protein</fullName>
    </submittedName>
</protein>
<accession>A0A7Y6BT77</accession>
<dbReference type="Pfam" id="PF10134">
    <property type="entry name" value="RPA"/>
    <property type="match status" value="1"/>
</dbReference>
<reference evidence="1 2" key="1">
    <citation type="submission" date="2020-05" db="EMBL/GenBank/DDBJ databases">
        <title>Genome Sequencing of Type Strains.</title>
        <authorList>
            <person name="Lemaire J.F."/>
            <person name="Inderbitzin P."/>
            <person name="Gregorio O.A."/>
            <person name="Collins S.B."/>
            <person name="Wespe N."/>
            <person name="Knight-Connoni V."/>
        </authorList>
    </citation>
    <scope>NUCLEOTIDE SEQUENCE [LARGE SCALE GENOMIC DNA]</scope>
    <source>
        <strain evidence="1 2">LMG 21957</strain>
    </source>
</reference>
<sequence>MPPRRINIEQWVGKITALDLPAEDPKVQELIIKAADQLKTKSKEVALKHIQNEGTGELQLAKRLVQEHQLTDEEKDQINKEIFKHQIKQKIWEQSQVIRRATYYNKPSHPYGHIFSESAISSISTSRTVAPASETGDTLVRDNRRTKIYHPAKKELTLQDAKVLIGIHKLWEESGKQKEFEFTIYSLAKAMNRDTGGKTYLEIWQSLEVLQDSKFEFTYYHDKGLIDSLDRINILQAIGRRDRNETFKIMFSDAVYRSLQSGAIAYLSLAILEDLKTGTAQNLYLFLPAQVAQGITRWPLDEIALLMGSKANRPAKKKQIVEEACENMMEISLLDGYKLHEDESGSIFLEIRPSKLLLTSGNSVKTVQQLTFSL</sequence>
<dbReference type="RefSeq" id="WP_024633635.1">
    <property type="nucleotide sequence ID" value="NZ_JABMCB010000119.1"/>
</dbReference>
<dbReference type="EMBL" id="JABMCB010000119">
    <property type="protein sequence ID" value="NUU73966.1"/>
    <property type="molecule type" value="Genomic_DNA"/>
</dbReference>
<organism evidence="1 2">
    <name type="scientific">Paenibacillus xylanilyticus</name>
    <dbReference type="NCBI Taxonomy" id="248903"/>
    <lineage>
        <taxon>Bacteria</taxon>
        <taxon>Bacillati</taxon>
        <taxon>Bacillota</taxon>
        <taxon>Bacilli</taxon>
        <taxon>Bacillales</taxon>
        <taxon>Paenibacillaceae</taxon>
        <taxon>Paenibacillus</taxon>
    </lineage>
</organism>
<dbReference type="Proteomes" id="UP000526125">
    <property type="component" value="Unassembled WGS sequence"/>
</dbReference>
<evidence type="ECO:0000313" key="1">
    <source>
        <dbReference type="EMBL" id="NUU73966.1"/>
    </source>
</evidence>
<gene>
    <name evidence="1" type="ORF">HP552_01550</name>
</gene>
<name>A0A7Y6BT77_9BACL</name>
<comment type="caution">
    <text evidence="1">The sequence shown here is derived from an EMBL/GenBank/DDBJ whole genome shotgun (WGS) entry which is preliminary data.</text>
</comment>
<dbReference type="InterPro" id="IPR018777">
    <property type="entry name" value="Replication_initiator_prot_A"/>
</dbReference>